<evidence type="ECO:0000259" key="6">
    <source>
        <dbReference type="Pfam" id="PF01494"/>
    </source>
</evidence>
<protein>
    <submittedName>
        <fullName evidence="7">Salicylate hydroxylase</fullName>
    </submittedName>
</protein>
<evidence type="ECO:0000256" key="1">
    <source>
        <dbReference type="ARBA" id="ARBA00001974"/>
    </source>
</evidence>
<dbReference type="EMBL" id="FODE01000023">
    <property type="protein sequence ID" value="SEN94060.1"/>
    <property type="molecule type" value="Genomic_DNA"/>
</dbReference>
<dbReference type="SUPFAM" id="SSF54373">
    <property type="entry name" value="FAD-linked reductases, C-terminal domain"/>
    <property type="match status" value="1"/>
</dbReference>
<evidence type="ECO:0000256" key="5">
    <source>
        <dbReference type="ARBA" id="ARBA00023033"/>
    </source>
</evidence>
<dbReference type="InterPro" id="IPR036188">
    <property type="entry name" value="FAD/NAD-bd_sf"/>
</dbReference>
<dbReference type="SUPFAM" id="SSF51905">
    <property type="entry name" value="FAD/NAD(P)-binding domain"/>
    <property type="match status" value="1"/>
</dbReference>
<feature type="domain" description="FAD-binding" evidence="6">
    <location>
        <begin position="135"/>
        <end position="324"/>
    </location>
</feature>
<dbReference type="GO" id="GO:0071949">
    <property type="term" value="F:FAD binding"/>
    <property type="evidence" value="ECO:0007669"/>
    <property type="project" value="InterPro"/>
</dbReference>
<evidence type="ECO:0000256" key="4">
    <source>
        <dbReference type="ARBA" id="ARBA00023002"/>
    </source>
</evidence>
<dbReference type="PANTHER" id="PTHR13789:SF318">
    <property type="entry name" value="GERANYLGERANYL DIPHOSPHATE REDUCTASE"/>
    <property type="match status" value="1"/>
</dbReference>
<keyword evidence="4" id="KW-0560">Oxidoreductase</keyword>
<organism evidence="7 8">
    <name type="scientific">Paracoccus alcaliphilus</name>
    <dbReference type="NCBI Taxonomy" id="34002"/>
    <lineage>
        <taxon>Bacteria</taxon>
        <taxon>Pseudomonadati</taxon>
        <taxon>Pseudomonadota</taxon>
        <taxon>Alphaproteobacteria</taxon>
        <taxon>Rhodobacterales</taxon>
        <taxon>Paracoccaceae</taxon>
        <taxon>Paracoccus</taxon>
    </lineage>
</organism>
<keyword evidence="3" id="KW-0274">FAD</keyword>
<sequence>MGSLQDRQIAIIGGGVAGLTAALALSRRGARVTLHERAPAITEVGAGLQLSPNAMRVLDALGLGPELARISLRSHAVELRNMQGARVLRLDMLAHRPNAEFRLIHRARLIDCLAGAVQAAGVTLRLGSDIQTPPEADLTIGADGLRSRMRQILNGREAPFFTHQTAWRTVIPDRDATPCAQVFMGPGRHLVSYPLAGGLRNIVAVMERNAWQEEGWSHQDDPANLRAAFADFRGPVPHWLDAVEQVHIWGLFRHEVARNWQNGHLVLIGDAAHPTLPFMAQGAVMAIEDAWHLAACLDAIPDQPQALSRFEASRRDRTTRIVAAANANARNYHLTGLRRLIGHSALRLADRLAPKLALSRFDWLYDHDPTSEEP</sequence>
<dbReference type="Proteomes" id="UP000199054">
    <property type="component" value="Unassembled WGS sequence"/>
</dbReference>
<reference evidence="7 8" key="1">
    <citation type="submission" date="2016-10" db="EMBL/GenBank/DDBJ databases">
        <authorList>
            <person name="de Groot N.N."/>
        </authorList>
    </citation>
    <scope>NUCLEOTIDE SEQUENCE [LARGE SCALE GENOMIC DNA]</scope>
    <source>
        <strain evidence="7 8">DSM 8512</strain>
    </source>
</reference>
<dbReference type="PRINTS" id="PR00420">
    <property type="entry name" value="RNGMNOXGNASE"/>
</dbReference>
<dbReference type="STRING" id="34002.SAMN04489859_102321"/>
<evidence type="ECO:0000313" key="8">
    <source>
        <dbReference type="Proteomes" id="UP000199054"/>
    </source>
</evidence>
<proteinExistence type="predicted"/>
<name>A0A1H8KM58_9RHOB</name>
<evidence type="ECO:0000256" key="2">
    <source>
        <dbReference type="ARBA" id="ARBA00022630"/>
    </source>
</evidence>
<keyword evidence="2" id="KW-0285">Flavoprotein</keyword>
<dbReference type="PANTHER" id="PTHR13789">
    <property type="entry name" value="MONOOXYGENASE"/>
    <property type="match status" value="1"/>
</dbReference>
<dbReference type="AlphaFoldDB" id="A0A1H8KM58"/>
<dbReference type="Gene3D" id="3.50.50.60">
    <property type="entry name" value="FAD/NAD(P)-binding domain"/>
    <property type="match status" value="1"/>
</dbReference>
<comment type="cofactor">
    <cofactor evidence="1">
        <name>FAD</name>
        <dbReference type="ChEBI" id="CHEBI:57692"/>
    </cofactor>
</comment>
<evidence type="ECO:0000256" key="3">
    <source>
        <dbReference type="ARBA" id="ARBA00022827"/>
    </source>
</evidence>
<keyword evidence="5" id="KW-0503">Monooxygenase</keyword>
<accession>A0A1H8KM58</accession>
<dbReference type="InterPro" id="IPR050493">
    <property type="entry name" value="FAD-dep_Monooxygenase_BioMet"/>
</dbReference>
<keyword evidence="8" id="KW-1185">Reference proteome</keyword>
<dbReference type="GO" id="GO:0004497">
    <property type="term" value="F:monooxygenase activity"/>
    <property type="evidence" value="ECO:0007669"/>
    <property type="project" value="UniProtKB-KW"/>
</dbReference>
<gene>
    <name evidence="7" type="ORF">SAMN04489859_102321</name>
</gene>
<feature type="domain" description="FAD-binding" evidence="6">
    <location>
        <begin position="8"/>
        <end position="131"/>
    </location>
</feature>
<dbReference type="InterPro" id="IPR002938">
    <property type="entry name" value="FAD-bd"/>
</dbReference>
<dbReference type="Pfam" id="PF01494">
    <property type="entry name" value="FAD_binding_3"/>
    <property type="match status" value="2"/>
</dbReference>
<evidence type="ECO:0000313" key="7">
    <source>
        <dbReference type="EMBL" id="SEN94060.1"/>
    </source>
</evidence>